<sequence>MGEHTGGRPERQTSWRAGLKTVSSGRSGRDFSNPDVAMNVRQVTTTSSDESVSSSRQNQTRLCSFADFSTRLNEEYDTDSGSSSSSVSYVSHNIPNNMRNSLDSDNSSLSLPSHRENPYQQGLRRELQSLQENNRVLRVELAAQNIKLELSASVMAHIENSLACSICMDAFTYPHSLACGHTFCQECLLSWLLRNKKCPVCRVPVIKQPAVAYVVQDITACLNTRAVEGAPTTPSAESNVREGAPTTSSVRSNARVSNPWARVFPPRLASDNGIRPNSPFIVPASWERIPTANLPRSLQQLVHSLLVWPRVRPQVPLTGLLSKQQPVHSQQQSTHSLRQPAHSSQELIHSSQQFIHSSQQLVHSLLVWPRVRPQVPLTGLLIKQPRIKLRELRDMLFRNASEHGFSAERTARMLDQLRQRFSDTNVYPLFPRTFNHSDVNATSSSQTPRSPDQTSRTESQETEATPTRPNHSEPQPRAEETQPATHELRRGDMDARALNQRAEDSRVQISRYFPPVRRENEEVPSWRTRSVFPSEDD</sequence>
<dbReference type="EMBL" id="JANBPG010000189">
    <property type="protein sequence ID" value="KAJ1899006.1"/>
    <property type="molecule type" value="Genomic_DNA"/>
</dbReference>
<gene>
    <name evidence="1" type="primary">PSH1</name>
    <name evidence="1" type="ORF">LPJ66_002393</name>
</gene>
<evidence type="ECO:0000313" key="2">
    <source>
        <dbReference type="Proteomes" id="UP001150581"/>
    </source>
</evidence>
<dbReference type="Proteomes" id="UP001150581">
    <property type="component" value="Unassembled WGS sequence"/>
</dbReference>
<keyword evidence="2" id="KW-1185">Reference proteome</keyword>
<evidence type="ECO:0000313" key="1">
    <source>
        <dbReference type="EMBL" id="KAJ1899006.1"/>
    </source>
</evidence>
<protein>
    <submittedName>
        <fullName evidence="1">E3 ubiquitin ligase</fullName>
    </submittedName>
</protein>
<organism evidence="1 2">
    <name type="scientific">Kickxella alabastrina</name>
    <dbReference type="NCBI Taxonomy" id="61397"/>
    <lineage>
        <taxon>Eukaryota</taxon>
        <taxon>Fungi</taxon>
        <taxon>Fungi incertae sedis</taxon>
        <taxon>Zoopagomycota</taxon>
        <taxon>Kickxellomycotina</taxon>
        <taxon>Kickxellomycetes</taxon>
        <taxon>Kickxellales</taxon>
        <taxon>Kickxellaceae</taxon>
        <taxon>Kickxella</taxon>
    </lineage>
</organism>
<name>A0ACC1IQM9_9FUNG</name>
<accession>A0ACC1IQM9</accession>
<reference evidence="1" key="1">
    <citation type="submission" date="2022-07" db="EMBL/GenBank/DDBJ databases">
        <title>Phylogenomic reconstructions and comparative analyses of Kickxellomycotina fungi.</title>
        <authorList>
            <person name="Reynolds N.K."/>
            <person name="Stajich J.E."/>
            <person name="Barry K."/>
            <person name="Grigoriev I.V."/>
            <person name="Crous P."/>
            <person name="Smith M.E."/>
        </authorList>
    </citation>
    <scope>NUCLEOTIDE SEQUENCE</scope>
    <source>
        <strain evidence="1">Benny 63K</strain>
    </source>
</reference>
<proteinExistence type="predicted"/>
<comment type="caution">
    <text evidence="1">The sequence shown here is derived from an EMBL/GenBank/DDBJ whole genome shotgun (WGS) entry which is preliminary data.</text>
</comment>